<dbReference type="CDD" id="cd02440">
    <property type="entry name" value="AdoMet_MTases"/>
    <property type="match status" value="1"/>
</dbReference>
<keyword evidence="1" id="KW-0808">Transferase</keyword>
<dbReference type="PANTHER" id="PTHR45036">
    <property type="entry name" value="METHYLTRANSFERASE LIKE 7B"/>
    <property type="match status" value="1"/>
</dbReference>
<dbReference type="OrthoDB" id="323463at2"/>
<dbReference type="AlphaFoldDB" id="A0A7V7GNW0"/>
<sequence length="208" mass="22954">MNPYERYVLPRMIDIACGMGDVMKARSRIVPQAMGEVLEIGIGTGLNLQFYRPDQVTSIVGVDPAAQMQTLALRRAAACGIPVEMIAVDVQGIHAADDRFDTIVMTFTLCSIADPLPALREMLRVLKPGGRLLFCEHGLAPDASVRRWQHRLTPIWKPIAGGCHLNRDIPQLLRDAGFNIGEIATEYLPGPRPMTYIYSGWAQQEALA</sequence>
<keyword evidence="1" id="KW-0489">Methyltransferase</keyword>
<evidence type="ECO:0000313" key="1">
    <source>
        <dbReference type="EMBL" id="KAA0691271.1"/>
    </source>
</evidence>
<dbReference type="PANTHER" id="PTHR45036:SF1">
    <property type="entry name" value="METHYLTRANSFERASE LIKE 7A"/>
    <property type="match status" value="1"/>
</dbReference>
<name>A0A7V7GNW0_9GAMM</name>
<protein>
    <submittedName>
        <fullName evidence="1">Methyltransferase domain-containing protein</fullName>
    </submittedName>
</protein>
<dbReference type="RefSeq" id="WP_149334109.1">
    <property type="nucleotide sequence ID" value="NZ_QOVF01000008.1"/>
</dbReference>
<organism evidence="1 2">
    <name type="scientific">Halopseudomonas laoshanensis</name>
    <dbReference type="NCBI Taxonomy" id="2268758"/>
    <lineage>
        <taxon>Bacteria</taxon>
        <taxon>Pseudomonadati</taxon>
        <taxon>Pseudomonadota</taxon>
        <taxon>Gammaproteobacteria</taxon>
        <taxon>Pseudomonadales</taxon>
        <taxon>Pseudomonadaceae</taxon>
        <taxon>Halopseudomonas</taxon>
    </lineage>
</organism>
<dbReference type="SUPFAM" id="SSF53335">
    <property type="entry name" value="S-adenosyl-L-methionine-dependent methyltransferases"/>
    <property type="match status" value="1"/>
</dbReference>
<accession>A0A7V7GNW0</accession>
<dbReference type="Proteomes" id="UP000463138">
    <property type="component" value="Unassembled WGS sequence"/>
</dbReference>
<dbReference type="GO" id="GO:0008168">
    <property type="term" value="F:methyltransferase activity"/>
    <property type="evidence" value="ECO:0007669"/>
    <property type="project" value="UniProtKB-KW"/>
</dbReference>
<dbReference type="InterPro" id="IPR052356">
    <property type="entry name" value="Thiol_S-MT"/>
</dbReference>
<evidence type="ECO:0000313" key="2">
    <source>
        <dbReference type="Proteomes" id="UP000463138"/>
    </source>
</evidence>
<dbReference type="InterPro" id="IPR029063">
    <property type="entry name" value="SAM-dependent_MTases_sf"/>
</dbReference>
<keyword evidence="2" id="KW-1185">Reference proteome</keyword>
<reference evidence="1 2" key="1">
    <citation type="submission" date="2018-07" db="EMBL/GenBank/DDBJ databases">
        <title>Pseudomonas laoshanensis sp. nov., isolated from soil.</title>
        <authorList>
            <person name="Sun J."/>
            <person name="Yu L."/>
            <person name="Wang M."/>
            <person name="Zhang C."/>
        </authorList>
    </citation>
    <scope>NUCLEOTIDE SEQUENCE [LARGE SCALE GENOMIC DNA]</scope>
    <source>
        <strain evidence="1 2">Y22</strain>
    </source>
</reference>
<comment type="caution">
    <text evidence="1">The sequence shown here is derived from an EMBL/GenBank/DDBJ whole genome shotgun (WGS) entry which is preliminary data.</text>
</comment>
<dbReference type="GO" id="GO:0032259">
    <property type="term" value="P:methylation"/>
    <property type="evidence" value="ECO:0007669"/>
    <property type="project" value="UniProtKB-KW"/>
</dbReference>
<dbReference type="EMBL" id="QOVF01000008">
    <property type="protein sequence ID" value="KAA0691271.1"/>
    <property type="molecule type" value="Genomic_DNA"/>
</dbReference>
<gene>
    <name evidence="1" type="ORF">DT594_16950</name>
</gene>
<proteinExistence type="predicted"/>
<dbReference type="Gene3D" id="3.40.50.150">
    <property type="entry name" value="Vaccinia Virus protein VP39"/>
    <property type="match status" value="1"/>
</dbReference>
<dbReference type="Pfam" id="PF13489">
    <property type="entry name" value="Methyltransf_23"/>
    <property type="match status" value="1"/>
</dbReference>